<gene>
    <name evidence="1" type="ORF">K435DRAFT_842119</name>
</gene>
<protein>
    <recommendedName>
        <fullName evidence="3">RNI-like protein</fullName>
    </recommendedName>
</protein>
<reference evidence="1 2" key="1">
    <citation type="journal article" date="2019" name="Nat. Ecol. Evol.">
        <title>Megaphylogeny resolves global patterns of mushroom evolution.</title>
        <authorList>
            <person name="Varga T."/>
            <person name="Krizsan K."/>
            <person name="Foldi C."/>
            <person name="Dima B."/>
            <person name="Sanchez-Garcia M."/>
            <person name="Sanchez-Ramirez S."/>
            <person name="Szollosi G.J."/>
            <person name="Szarkandi J.G."/>
            <person name="Papp V."/>
            <person name="Albert L."/>
            <person name="Andreopoulos W."/>
            <person name="Angelini C."/>
            <person name="Antonin V."/>
            <person name="Barry K.W."/>
            <person name="Bougher N.L."/>
            <person name="Buchanan P."/>
            <person name="Buyck B."/>
            <person name="Bense V."/>
            <person name="Catcheside P."/>
            <person name="Chovatia M."/>
            <person name="Cooper J."/>
            <person name="Damon W."/>
            <person name="Desjardin D."/>
            <person name="Finy P."/>
            <person name="Geml J."/>
            <person name="Haridas S."/>
            <person name="Hughes K."/>
            <person name="Justo A."/>
            <person name="Karasinski D."/>
            <person name="Kautmanova I."/>
            <person name="Kiss B."/>
            <person name="Kocsube S."/>
            <person name="Kotiranta H."/>
            <person name="LaButti K.M."/>
            <person name="Lechner B.E."/>
            <person name="Liimatainen K."/>
            <person name="Lipzen A."/>
            <person name="Lukacs Z."/>
            <person name="Mihaltcheva S."/>
            <person name="Morgado L.N."/>
            <person name="Niskanen T."/>
            <person name="Noordeloos M.E."/>
            <person name="Ohm R.A."/>
            <person name="Ortiz-Santana B."/>
            <person name="Ovrebo C."/>
            <person name="Racz N."/>
            <person name="Riley R."/>
            <person name="Savchenko A."/>
            <person name="Shiryaev A."/>
            <person name="Soop K."/>
            <person name="Spirin V."/>
            <person name="Szebenyi C."/>
            <person name="Tomsovsky M."/>
            <person name="Tulloss R.E."/>
            <person name="Uehling J."/>
            <person name="Grigoriev I.V."/>
            <person name="Vagvolgyi C."/>
            <person name="Papp T."/>
            <person name="Martin F.M."/>
            <person name="Miettinen O."/>
            <person name="Hibbett D.S."/>
            <person name="Nagy L.G."/>
        </authorList>
    </citation>
    <scope>NUCLEOTIDE SEQUENCE [LARGE SCALE GENOMIC DNA]</scope>
    <source>
        <strain evidence="1 2">CBS 962.96</strain>
    </source>
</reference>
<name>A0A4S8LID4_DENBC</name>
<dbReference type="SUPFAM" id="SSF52047">
    <property type="entry name" value="RNI-like"/>
    <property type="match status" value="1"/>
</dbReference>
<proteinExistence type="predicted"/>
<evidence type="ECO:0000313" key="1">
    <source>
        <dbReference type="EMBL" id="THU88640.1"/>
    </source>
</evidence>
<dbReference type="Proteomes" id="UP000297245">
    <property type="component" value="Unassembled WGS sequence"/>
</dbReference>
<organism evidence="1 2">
    <name type="scientific">Dendrothele bispora (strain CBS 962.96)</name>
    <dbReference type="NCBI Taxonomy" id="1314807"/>
    <lineage>
        <taxon>Eukaryota</taxon>
        <taxon>Fungi</taxon>
        <taxon>Dikarya</taxon>
        <taxon>Basidiomycota</taxon>
        <taxon>Agaricomycotina</taxon>
        <taxon>Agaricomycetes</taxon>
        <taxon>Agaricomycetidae</taxon>
        <taxon>Agaricales</taxon>
        <taxon>Agaricales incertae sedis</taxon>
        <taxon>Dendrothele</taxon>
    </lineage>
</organism>
<sequence length="517" mass="57436">MFDFQEFEQEPGINDWTRFYTYYCSRVHRLTVDRYEFIQDFRSLDPMFEYVLRNLPAARPLLPNLEEFRYRRGMLGDVGFGAPENLFIFLHGLRRFSISLSQTDANTNVPFLKVLPFQSTNLTHLEFSCTKPGYEGILKECLEGLPNLDTATLPSIPDGSPILTRLKHLGLGSFDDDGKLVLPSLMTYPLQPGYEGILKECLEGLPNLDTATLPSIPDGSPILTRLKHLGLGSFDDDGKLVLPSLMTYPLQPGTLCRLESLHLCVHYSLATASLLAQSDLLQDLKSVIICSNLVESPDAVKQLSSAIAKTCPNVEKVHIVCNATPRTLSGSVVLLSHIQPLYQCGQIKDLKFTHLNALGSVSSVQLNSLIKSFPNLKSLILNPDGSGTEDDNFNLAVLATFAEAVPDIEHIGMRFYVSTLPSDQSIHTQGHILRNLRTLDVDRSRLKNGDMIRTAFFLSGIVPRECRILSQDPGWNNMKNLLLPQVMAAALDKSESSLKAIEEKLNKSLSSAVLWSS</sequence>
<dbReference type="OrthoDB" id="2447803at2759"/>
<dbReference type="AlphaFoldDB" id="A0A4S8LID4"/>
<keyword evidence="2" id="KW-1185">Reference proteome</keyword>
<accession>A0A4S8LID4</accession>
<dbReference type="EMBL" id="ML179402">
    <property type="protein sequence ID" value="THU88640.1"/>
    <property type="molecule type" value="Genomic_DNA"/>
</dbReference>
<evidence type="ECO:0008006" key="3">
    <source>
        <dbReference type="Google" id="ProtNLM"/>
    </source>
</evidence>
<evidence type="ECO:0000313" key="2">
    <source>
        <dbReference type="Proteomes" id="UP000297245"/>
    </source>
</evidence>